<protein>
    <submittedName>
        <fullName evidence="1">Uncharacterized protein</fullName>
    </submittedName>
</protein>
<dbReference type="AlphaFoldDB" id="A0AA41X6A5"/>
<evidence type="ECO:0000313" key="1">
    <source>
        <dbReference type="EMBL" id="MCP8969734.1"/>
    </source>
</evidence>
<reference evidence="1" key="1">
    <citation type="submission" date="2022-07" db="EMBL/GenBank/DDBJ databases">
        <authorList>
            <person name="Li W.-J."/>
            <person name="Deng Q.-Q."/>
        </authorList>
    </citation>
    <scope>NUCLEOTIDE SEQUENCE</scope>
    <source>
        <strain evidence="1">SYSU M60031</strain>
    </source>
</reference>
<dbReference type="Proteomes" id="UP001156102">
    <property type="component" value="Unassembled WGS sequence"/>
</dbReference>
<keyword evidence="2" id="KW-1185">Reference proteome</keyword>
<accession>A0AA41X6A5</accession>
<comment type="caution">
    <text evidence="1">The sequence shown here is derived from an EMBL/GenBank/DDBJ whole genome shotgun (WGS) entry which is preliminary data.</text>
</comment>
<sequence length="190" mass="22234">MEIVDFWIVGFIWGNGSITGSGKGGFRLRSKRLDLLEQIRDALCPGRDLLQRTSTDGGISYVLHIPIQHHYVDWMRQHGYEGKLNIERRMPVLDEKEEAEFLRGYFAVHHTQDTFFNRIANHAGERLRFYAAAEILERLNEHLHQQIGATKKKIQQHKGTEGACCVLYYQSKREVPQIMEYLRLHEKNKE</sequence>
<dbReference type="RefSeq" id="WP_254759655.1">
    <property type="nucleotide sequence ID" value="NZ_JANCLT010000007.1"/>
</dbReference>
<organism evidence="1 2">
    <name type="scientific">Ectobacillus ponti</name>
    <dbReference type="NCBI Taxonomy" id="2961894"/>
    <lineage>
        <taxon>Bacteria</taxon>
        <taxon>Bacillati</taxon>
        <taxon>Bacillota</taxon>
        <taxon>Bacilli</taxon>
        <taxon>Bacillales</taxon>
        <taxon>Bacillaceae</taxon>
        <taxon>Ectobacillus</taxon>
    </lineage>
</organism>
<evidence type="ECO:0000313" key="2">
    <source>
        <dbReference type="Proteomes" id="UP001156102"/>
    </source>
</evidence>
<dbReference type="EMBL" id="JANCLT010000007">
    <property type="protein sequence ID" value="MCP8969734.1"/>
    <property type="molecule type" value="Genomic_DNA"/>
</dbReference>
<name>A0AA41X6A5_9BACI</name>
<gene>
    <name evidence="1" type="ORF">NK662_14480</name>
</gene>
<proteinExistence type="predicted"/>